<reference evidence="1" key="1">
    <citation type="submission" date="2020-07" db="EMBL/GenBank/DDBJ databases">
        <title>Huge and variable diversity of episymbiotic CPR bacteria and DPANN archaea in groundwater ecosystems.</title>
        <authorList>
            <person name="He C.Y."/>
            <person name="Keren R."/>
            <person name="Whittaker M."/>
            <person name="Farag I.F."/>
            <person name="Doudna J."/>
            <person name="Cate J.H.D."/>
            <person name="Banfield J.F."/>
        </authorList>
    </citation>
    <scope>NUCLEOTIDE SEQUENCE</scope>
    <source>
        <strain evidence="1">NC_groundwater_717_Ag_S-0.2um_59_8</strain>
    </source>
</reference>
<organism evidence="1 2">
    <name type="scientific">Tectimicrobiota bacterium</name>
    <dbReference type="NCBI Taxonomy" id="2528274"/>
    <lineage>
        <taxon>Bacteria</taxon>
        <taxon>Pseudomonadati</taxon>
        <taxon>Nitrospinota/Tectimicrobiota group</taxon>
        <taxon>Candidatus Tectimicrobiota</taxon>
    </lineage>
</organism>
<proteinExistence type="predicted"/>
<name>A0A932GPQ4_UNCTE</name>
<feature type="non-terminal residue" evidence="1">
    <location>
        <position position="66"/>
    </location>
</feature>
<gene>
    <name evidence="1" type="ORF">HYY65_06620</name>
</gene>
<dbReference type="Proteomes" id="UP000741360">
    <property type="component" value="Unassembled WGS sequence"/>
</dbReference>
<evidence type="ECO:0000313" key="1">
    <source>
        <dbReference type="EMBL" id="MBI3014720.1"/>
    </source>
</evidence>
<evidence type="ECO:0008006" key="3">
    <source>
        <dbReference type="Google" id="ProtNLM"/>
    </source>
</evidence>
<dbReference type="EMBL" id="JACPSX010000117">
    <property type="protein sequence ID" value="MBI3014720.1"/>
    <property type="molecule type" value="Genomic_DNA"/>
</dbReference>
<sequence length="66" mass="7618">MSELQINLADLLRERFPNGTHPLVNRRTGEALRRNIEEKLNQAPESTIAYLDFSRVEIIDFSCADE</sequence>
<protein>
    <recommendedName>
        <fullName evidence="3">DUF4325 domain-containing protein</fullName>
    </recommendedName>
</protein>
<evidence type="ECO:0000313" key="2">
    <source>
        <dbReference type="Proteomes" id="UP000741360"/>
    </source>
</evidence>
<accession>A0A932GPQ4</accession>
<comment type="caution">
    <text evidence="1">The sequence shown here is derived from an EMBL/GenBank/DDBJ whole genome shotgun (WGS) entry which is preliminary data.</text>
</comment>
<dbReference type="AlphaFoldDB" id="A0A932GPQ4"/>